<dbReference type="SMART" id="SM00530">
    <property type="entry name" value="HTH_XRE"/>
    <property type="match status" value="1"/>
</dbReference>
<organism evidence="3 4">
    <name type="scientific">Dyella flagellata</name>
    <dbReference type="NCBI Taxonomy" id="1867833"/>
    <lineage>
        <taxon>Bacteria</taxon>
        <taxon>Pseudomonadati</taxon>
        <taxon>Pseudomonadota</taxon>
        <taxon>Gammaproteobacteria</taxon>
        <taxon>Lysobacterales</taxon>
        <taxon>Rhodanobacteraceae</taxon>
        <taxon>Dyella</taxon>
    </lineage>
</organism>
<dbReference type="CDD" id="cd00093">
    <property type="entry name" value="HTH_XRE"/>
    <property type="match status" value="1"/>
</dbReference>
<dbReference type="Pfam" id="PF01381">
    <property type="entry name" value="HTH_3"/>
    <property type="match status" value="1"/>
</dbReference>
<dbReference type="EMBL" id="BSOA01000010">
    <property type="protein sequence ID" value="GLQ87684.1"/>
    <property type="molecule type" value="Genomic_DNA"/>
</dbReference>
<dbReference type="PROSITE" id="PS50943">
    <property type="entry name" value="HTH_CROC1"/>
    <property type="match status" value="1"/>
</dbReference>
<dbReference type="RefSeq" id="WP_284331130.1">
    <property type="nucleotide sequence ID" value="NZ_BSOA01000010.1"/>
</dbReference>
<evidence type="ECO:0000313" key="4">
    <source>
        <dbReference type="Proteomes" id="UP001156627"/>
    </source>
</evidence>
<protein>
    <recommendedName>
        <fullName evidence="2">HTH cro/C1-type domain-containing protein</fullName>
    </recommendedName>
</protein>
<accession>A0ABQ5X8W1</accession>
<keyword evidence="4" id="KW-1185">Reference proteome</keyword>
<proteinExistence type="predicted"/>
<dbReference type="SUPFAM" id="SSF47413">
    <property type="entry name" value="lambda repressor-like DNA-binding domains"/>
    <property type="match status" value="1"/>
</dbReference>
<name>A0ABQ5X8W1_9GAMM</name>
<dbReference type="InterPro" id="IPR001387">
    <property type="entry name" value="Cro/C1-type_HTH"/>
</dbReference>
<dbReference type="Gene3D" id="1.10.260.40">
    <property type="entry name" value="lambda repressor-like DNA-binding domains"/>
    <property type="match status" value="1"/>
</dbReference>
<dbReference type="Proteomes" id="UP001156627">
    <property type="component" value="Unassembled WGS sequence"/>
</dbReference>
<evidence type="ECO:0000313" key="3">
    <source>
        <dbReference type="EMBL" id="GLQ87684.1"/>
    </source>
</evidence>
<dbReference type="InterPro" id="IPR010982">
    <property type="entry name" value="Lambda_DNA-bd_dom_sf"/>
</dbReference>
<evidence type="ECO:0000256" key="1">
    <source>
        <dbReference type="SAM" id="MobiDB-lite"/>
    </source>
</evidence>
<feature type="domain" description="HTH cro/C1-type" evidence="2">
    <location>
        <begin position="29"/>
        <end position="82"/>
    </location>
</feature>
<gene>
    <name evidence="3" type="ORF">GCM10007898_12510</name>
</gene>
<comment type="caution">
    <text evidence="3">The sequence shown here is derived from an EMBL/GenBank/DDBJ whole genome shotgun (WGS) entry which is preliminary data.</text>
</comment>
<feature type="region of interest" description="Disordered" evidence="1">
    <location>
        <begin position="1"/>
        <end position="21"/>
    </location>
</feature>
<reference evidence="4" key="1">
    <citation type="journal article" date="2019" name="Int. J. Syst. Evol. Microbiol.">
        <title>The Global Catalogue of Microorganisms (GCM) 10K type strain sequencing project: providing services to taxonomists for standard genome sequencing and annotation.</title>
        <authorList>
            <consortium name="The Broad Institute Genomics Platform"/>
            <consortium name="The Broad Institute Genome Sequencing Center for Infectious Disease"/>
            <person name="Wu L."/>
            <person name="Ma J."/>
        </authorList>
    </citation>
    <scope>NUCLEOTIDE SEQUENCE [LARGE SCALE GENOMIC DNA]</scope>
    <source>
        <strain evidence="4">NBRC 111981</strain>
    </source>
</reference>
<sequence>MKTLREMISGRRREPPSLMDFPREIGSRLRRQRMAFSWRQSDLAERAGVSVQTIKSVEKGEHVSYENLLRLLLVLGHGVDFLRMLESPHFPTLRAQERYWELGSTSVLHGKRIRSTTEEGR</sequence>
<evidence type="ECO:0000259" key="2">
    <source>
        <dbReference type="PROSITE" id="PS50943"/>
    </source>
</evidence>